<dbReference type="SUPFAM" id="SSF51230">
    <property type="entry name" value="Single hybrid motif"/>
    <property type="match status" value="1"/>
</dbReference>
<dbReference type="Pfam" id="PF02817">
    <property type="entry name" value="E3_binding"/>
    <property type="match status" value="1"/>
</dbReference>
<sequence>MFEFKLPSLGADMDEGTLLQWKVKPGEVVHKGQVVAVVDTSKAAIDIEIWQDGTVRELLAEPGDKLPVGAALATLMAPGETAPPAAPPAATRRQRISPAARQKAQALKLDISTLSGSGADGAVTLADIERAAASAGAPTPATPQPTAPTADRQLETRRAIAAAMSRSNREIPHYYLLETVPMARAQQWLEQENAARPITERLLMAVLQLKAVALALKKYPEFNGVYQDGQFKPAAAIHLGVAISLRQGGLIAPALHDVAAKPLAPLMQELADLVRRCRAGSLRSSEMSDACVTVTNLGDRGVEAVMGVIYPPQVALVGFGSVARRPWVDAEGRLGALPTVIASLAADHRVSDGHRGALFLAELRELLQEPEAL</sequence>
<evidence type="ECO:0000259" key="9">
    <source>
        <dbReference type="PROSITE" id="PS50968"/>
    </source>
</evidence>
<evidence type="ECO:0000256" key="7">
    <source>
        <dbReference type="RuleBase" id="RU003423"/>
    </source>
</evidence>
<dbReference type="InterPro" id="IPR023213">
    <property type="entry name" value="CAT-like_dom_sf"/>
</dbReference>
<evidence type="ECO:0000256" key="3">
    <source>
        <dbReference type="ARBA" id="ARBA00011484"/>
    </source>
</evidence>
<dbReference type="PROSITE" id="PS50968">
    <property type="entry name" value="BIOTINYL_LIPOYL"/>
    <property type="match status" value="1"/>
</dbReference>
<dbReference type="EC" id="2.3.1.-" evidence="7"/>
<dbReference type="EMBL" id="CP035503">
    <property type="protein sequence ID" value="QDL37844.1"/>
    <property type="molecule type" value="Genomic_DNA"/>
</dbReference>
<dbReference type="InterPro" id="IPR004167">
    <property type="entry name" value="PSBD"/>
</dbReference>
<dbReference type="InterPro" id="IPR001078">
    <property type="entry name" value="2-oxoacid_DH_actylTfrase"/>
</dbReference>
<organism evidence="11 12">
    <name type="scientific">Rhodoferax sediminis</name>
    <dbReference type="NCBI Taxonomy" id="2509614"/>
    <lineage>
        <taxon>Bacteria</taxon>
        <taxon>Pseudomonadati</taxon>
        <taxon>Pseudomonadota</taxon>
        <taxon>Betaproteobacteria</taxon>
        <taxon>Burkholderiales</taxon>
        <taxon>Comamonadaceae</taxon>
        <taxon>Rhodoferax</taxon>
    </lineage>
</organism>
<dbReference type="GO" id="GO:0005737">
    <property type="term" value="C:cytoplasm"/>
    <property type="evidence" value="ECO:0007669"/>
    <property type="project" value="TreeGrafter"/>
</dbReference>
<comment type="similarity">
    <text evidence="2 7">Belongs to the 2-oxoacid dehydrogenase family.</text>
</comment>
<evidence type="ECO:0000256" key="4">
    <source>
        <dbReference type="ARBA" id="ARBA00022679"/>
    </source>
</evidence>
<proteinExistence type="inferred from homology"/>
<keyword evidence="5 7" id="KW-0450">Lipoyl</keyword>
<dbReference type="Gene3D" id="4.10.320.10">
    <property type="entry name" value="E3-binding domain"/>
    <property type="match status" value="1"/>
</dbReference>
<dbReference type="CDD" id="cd06849">
    <property type="entry name" value="lipoyl_domain"/>
    <property type="match status" value="1"/>
</dbReference>
<dbReference type="GO" id="GO:0031405">
    <property type="term" value="F:lipoic acid binding"/>
    <property type="evidence" value="ECO:0007669"/>
    <property type="project" value="TreeGrafter"/>
</dbReference>
<keyword evidence="6 7" id="KW-0012">Acyltransferase</keyword>
<gene>
    <name evidence="11" type="ORF">EUB48_11605</name>
</gene>
<evidence type="ECO:0000259" key="10">
    <source>
        <dbReference type="PROSITE" id="PS51826"/>
    </source>
</evidence>
<dbReference type="PANTHER" id="PTHR43178:SF5">
    <property type="entry name" value="LIPOAMIDE ACYLTRANSFERASE COMPONENT OF BRANCHED-CHAIN ALPHA-KETO ACID DEHYDROGENASE COMPLEX, MITOCHONDRIAL"/>
    <property type="match status" value="1"/>
</dbReference>
<dbReference type="SUPFAM" id="SSF52777">
    <property type="entry name" value="CoA-dependent acyltransferases"/>
    <property type="match status" value="1"/>
</dbReference>
<comment type="cofactor">
    <cofactor evidence="1 7">
        <name>(R)-lipoate</name>
        <dbReference type="ChEBI" id="CHEBI:83088"/>
    </cofactor>
</comment>
<dbReference type="InterPro" id="IPR050743">
    <property type="entry name" value="2-oxoacid_DH_E2_comp"/>
</dbReference>
<dbReference type="AlphaFoldDB" id="A0A515DBP3"/>
<dbReference type="PROSITE" id="PS51826">
    <property type="entry name" value="PSBD"/>
    <property type="match status" value="1"/>
</dbReference>
<evidence type="ECO:0000313" key="11">
    <source>
        <dbReference type="EMBL" id="QDL37844.1"/>
    </source>
</evidence>
<evidence type="ECO:0000256" key="8">
    <source>
        <dbReference type="SAM" id="MobiDB-lite"/>
    </source>
</evidence>
<feature type="region of interest" description="Disordered" evidence="8">
    <location>
        <begin position="78"/>
        <end position="97"/>
    </location>
</feature>
<accession>A0A515DBP3</accession>
<evidence type="ECO:0000256" key="1">
    <source>
        <dbReference type="ARBA" id="ARBA00001938"/>
    </source>
</evidence>
<dbReference type="SUPFAM" id="SSF47005">
    <property type="entry name" value="Peripheral subunit-binding domain of 2-oxo acid dehydrogenase complex"/>
    <property type="match status" value="1"/>
</dbReference>
<evidence type="ECO:0000313" key="12">
    <source>
        <dbReference type="Proteomes" id="UP000316798"/>
    </source>
</evidence>
<dbReference type="InterPro" id="IPR036625">
    <property type="entry name" value="E3-bd_dom_sf"/>
</dbReference>
<dbReference type="GO" id="GO:0016407">
    <property type="term" value="F:acetyltransferase activity"/>
    <property type="evidence" value="ECO:0007669"/>
    <property type="project" value="TreeGrafter"/>
</dbReference>
<keyword evidence="4 7" id="KW-0808">Transferase</keyword>
<feature type="region of interest" description="Disordered" evidence="8">
    <location>
        <begin position="133"/>
        <end position="152"/>
    </location>
</feature>
<feature type="domain" description="Lipoyl-binding" evidence="9">
    <location>
        <begin position="1"/>
        <end position="76"/>
    </location>
</feature>
<dbReference type="Gene3D" id="2.40.50.100">
    <property type="match status" value="1"/>
</dbReference>
<dbReference type="PANTHER" id="PTHR43178">
    <property type="entry name" value="DIHYDROLIPOAMIDE ACETYLTRANSFERASE COMPONENT OF PYRUVATE DEHYDROGENASE COMPLEX"/>
    <property type="match status" value="1"/>
</dbReference>
<dbReference type="RefSeq" id="WP_142819271.1">
    <property type="nucleotide sequence ID" value="NZ_CP035503.1"/>
</dbReference>
<dbReference type="KEGG" id="rhf:EUB48_11605"/>
<dbReference type="Proteomes" id="UP000316798">
    <property type="component" value="Chromosome"/>
</dbReference>
<comment type="subunit">
    <text evidence="3">Forms a 24-polypeptide structural core with octahedral symmetry.</text>
</comment>
<protein>
    <recommendedName>
        <fullName evidence="7">Dihydrolipoamide acetyltransferase component of pyruvate dehydrogenase complex</fullName>
        <ecNumber evidence="7">2.3.1.-</ecNumber>
    </recommendedName>
</protein>
<dbReference type="Pfam" id="PF00198">
    <property type="entry name" value="2-oxoacid_dh"/>
    <property type="match status" value="1"/>
</dbReference>
<reference evidence="11 12" key="1">
    <citation type="submission" date="2019-01" db="EMBL/GenBank/DDBJ databases">
        <title>Genomic insights into a novel species Rhodoferax sp.</title>
        <authorList>
            <person name="Jin L."/>
        </authorList>
    </citation>
    <scope>NUCLEOTIDE SEQUENCE [LARGE SCALE GENOMIC DNA]</scope>
    <source>
        <strain evidence="11 12">CHu59-6-5</strain>
    </source>
</reference>
<dbReference type="Pfam" id="PF00364">
    <property type="entry name" value="Biotin_lipoyl"/>
    <property type="match status" value="1"/>
</dbReference>
<evidence type="ECO:0000256" key="5">
    <source>
        <dbReference type="ARBA" id="ARBA00022823"/>
    </source>
</evidence>
<dbReference type="InterPro" id="IPR000089">
    <property type="entry name" value="Biotin_lipoyl"/>
</dbReference>
<keyword evidence="12" id="KW-1185">Reference proteome</keyword>
<dbReference type="OrthoDB" id="2086224at2"/>
<evidence type="ECO:0000256" key="6">
    <source>
        <dbReference type="ARBA" id="ARBA00023315"/>
    </source>
</evidence>
<dbReference type="InterPro" id="IPR011053">
    <property type="entry name" value="Single_hybrid_motif"/>
</dbReference>
<dbReference type="Gene3D" id="3.30.559.10">
    <property type="entry name" value="Chloramphenicol acetyltransferase-like domain"/>
    <property type="match status" value="1"/>
</dbReference>
<evidence type="ECO:0000256" key="2">
    <source>
        <dbReference type="ARBA" id="ARBA00007317"/>
    </source>
</evidence>
<feature type="domain" description="Peripheral subunit-binding (PSBD)" evidence="10">
    <location>
        <begin position="95"/>
        <end position="132"/>
    </location>
</feature>
<name>A0A515DBP3_9BURK</name>